<dbReference type="Gene3D" id="3.30.365.10">
    <property type="entry name" value="Aldehyde oxidase/xanthine dehydrogenase, molybdopterin binding domain"/>
    <property type="match status" value="4"/>
</dbReference>
<dbReference type="InterPro" id="IPR046867">
    <property type="entry name" value="AldOxase/xan_DH_MoCoBD2"/>
</dbReference>
<evidence type="ECO:0000313" key="7">
    <source>
        <dbReference type="Proteomes" id="UP001321249"/>
    </source>
</evidence>
<dbReference type="PANTHER" id="PTHR11908">
    <property type="entry name" value="XANTHINE DEHYDROGENASE"/>
    <property type="match status" value="1"/>
</dbReference>
<dbReference type="AlphaFoldDB" id="A0AAJ6CUA8"/>
<dbReference type="InterPro" id="IPR037165">
    <property type="entry name" value="AldOxase/xan_DH_Mopterin-bd_sf"/>
</dbReference>
<keyword evidence="6" id="KW-1185">Reference proteome</keyword>
<keyword evidence="2" id="KW-0560">Oxidoreductase</keyword>
<name>A0AAJ6CUA8_9CHLR</name>
<dbReference type="InterPro" id="IPR036856">
    <property type="entry name" value="Ald_Oxase/Xan_DH_a/b_sf"/>
</dbReference>
<dbReference type="SMART" id="SM01008">
    <property type="entry name" value="Ald_Xan_dh_C"/>
    <property type="match status" value="1"/>
</dbReference>
<dbReference type="Pfam" id="PF20256">
    <property type="entry name" value="MoCoBD_2"/>
    <property type="match status" value="1"/>
</dbReference>
<dbReference type="SUPFAM" id="SSF54665">
    <property type="entry name" value="CO dehydrogenase molybdoprotein N-domain-like"/>
    <property type="match status" value="1"/>
</dbReference>
<dbReference type="PANTHER" id="PTHR11908:SF132">
    <property type="entry name" value="ALDEHYDE OXIDASE 1-RELATED"/>
    <property type="match status" value="1"/>
</dbReference>
<dbReference type="Pfam" id="PF01315">
    <property type="entry name" value="Ald_Xan_dh_C"/>
    <property type="match status" value="1"/>
</dbReference>
<protein>
    <submittedName>
        <fullName evidence="5">Molybdopterin-dependent oxidoreductase</fullName>
    </submittedName>
</protein>
<evidence type="ECO:0000313" key="6">
    <source>
        <dbReference type="Proteomes" id="UP001219901"/>
    </source>
</evidence>
<dbReference type="Proteomes" id="UP001219901">
    <property type="component" value="Chromosome"/>
</dbReference>
<dbReference type="GO" id="GO:0016491">
    <property type="term" value="F:oxidoreductase activity"/>
    <property type="evidence" value="ECO:0007669"/>
    <property type="project" value="UniProtKB-KW"/>
</dbReference>
<dbReference type="InterPro" id="IPR000674">
    <property type="entry name" value="Ald_Oxase/Xan_DH_a/b"/>
</dbReference>
<keyword evidence="1" id="KW-0500">Molybdenum</keyword>
<dbReference type="Proteomes" id="UP001321249">
    <property type="component" value="Unassembled WGS sequence"/>
</dbReference>
<evidence type="ECO:0000259" key="3">
    <source>
        <dbReference type="SMART" id="SM01008"/>
    </source>
</evidence>
<evidence type="ECO:0000256" key="1">
    <source>
        <dbReference type="ARBA" id="ARBA00022505"/>
    </source>
</evidence>
<feature type="domain" description="Aldehyde oxidase/xanthine dehydrogenase a/b hammerhead" evidence="3">
    <location>
        <begin position="25"/>
        <end position="135"/>
    </location>
</feature>
<organism evidence="5 6">
    <name type="scientific">Candidatus Lucifugimonas marina</name>
    <dbReference type="NCBI Taxonomy" id="3038979"/>
    <lineage>
        <taxon>Bacteria</taxon>
        <taxon>Bacillati</taxon>
        <taxon>Chloroflexota</taxon>
        <taxon>Dehalococcoidia</taxon>
        <taxon>SAR202 cluster</taxon>
        <taxon>Candidatus Lucifugimonadales</taxon>
        <taxon>Candidatus Lucifugimonadaceae</taxon>
        <taxon>Candidatus Lucifugimonas</taxon>
    </lineage>
</organism>
<dbReference type="EMBL" id="CP046147">
    <property type="protein sequence ID" value="WFG38570.1"/>
    <property type="molecule type" value="Genomic_DNA"/>
</dbReference>
<evidence type="ECO:0000313" key="4">
    <source>
        <dbReference type="EMBL" id="MDG0867159.1"/>
    </source>
</evidence>
<evidence type="ECO:0000313" key="5">
    <source>
        <dbReference type="EMBL" id="WFG38570.1"/>
    </source>
</evidence>
<reference evidence="5" key="2">
    <citation type="journal article" date="2023" name="Nat. Commun.">
        <title>Cultivation of marine bacteria of the SAR202 clade.</title>
        <authorList>
            <person name="Lim Y."/>
            <person name="Seo J.H."/>
            <person name="Giovannoni S.J."/>
            <person name="Kang I."/>
            <person name="Cho J.C."/>
        </authorList>
    </citation>
    <scope>NUCLEOTIDE SEQUENCE</scope>
    <source>
        <strain evidence="5">JH1073</strain>
    </source>
</reference>
<reference evidence="6" key="3">
    <citation type="submission" date="2023-06" db="EMBL/GenBank/DDBJ databases">
        <title>Pangenomics reveal diversification of enzyme families and niche specialization in globally abundant SAR202 bacteria.</title>
        <authorList>
            <person name="Saw J.H.W."/>
        </authorList>
    </citation>
    <scope>NUCLEOTIDE SEQUENCE [LARGE SCALE GENOMIC DNA]</scope>
    <source>
        <strain evidence="6">JH1073</strain>
    </source>
</reference>
<dbReference type="InterPro" id="IPR016208">
    <property type="entry name" value="Ald_Oxase/xanthine_DH-like"/>
</dbReference>
<accession>A0AAJ6CUA8</accession>
<proteinExistence type="predicted"/>
<dbReference type="Gene3D" id="3.90.1170.50">
    <property type="entry name" value="Aldehyde oxidase/xanthine dehydrogenase, a/b hammerhead"/>
    <property type="match status" value="1"/>
</dbReference>
<reference evidence="6 7" key="1">
    <citation type="submission" date="2019-11" db="EMBL/GenBank/DDBJ databases">
        <authorList>
            <person name="Cho J.-C."/>
        </authorList>
    </citation>
    <scope>NUCLEOTIDE SEQUENCE [LARGE SCALE GENOMIC DNA]</scope>
    <source>
        <strain evidence="5 6">JH1073</strain>
        <strain evidence="4 7">JH702</strain>
    </source>
</reference>
<dbReference type="GO" id="GO:0005506">
    <property type="term" value="F:iron ion binding"/>
    <property type="evidence" value="ECO:0007669"/>
    <property type="project" value="InterPro"/>
</dbReference>
<dbReference type="SUPFAM" id="SSF56003">
    <property type="entry name" value="Molybdenum cofactor-binding domain"/>
    <property type="match status" value="1"/>
</dbReference>
<dbReference type="RefSeq" id="WP_342825219.1">
    <property type="nucleotide sequence ID" value="NZ_CP046146.1"/>
</dbReference>
<dbReference type="Pfam" id="PF02738">
    <property type="entry name" value="MoCoBD_1"/>
    <property type="match status" value="1"/>
</dbReference>
<dbReference type="InterPro" id="IPR008274">
    <property type="entry name" value="AldOxase/xan_DH_MoCoBD1"/>
</dbReference>
<evidence type="ECO:0000256" key="2">
    <source>
        <dbReference type="ARBA" id="ARBA00023002"/>
    </source>
</evidence>
<dbReference type="EMBL" id="WMBE01000002">
    <property type="protein sequence ID" value="MDG0867159.1"/>
    <property type="molecule type" value="Genomic_DNA"/>
</dbReference>
<gene>
    <name evidence="4" type="ORF">GKO46_08755</name>
    <name evidence="5" type="ORF">GKO48_02760</name>
</gene>
<sequence length="753" mass="80587">MPNNPKNYSVVGTRPIRHDGLDKVTGRAIYGADVRIPGQIWGEVVRSPHAHATIESIDATEALALPGVIAFITGTDLAEANPNKKSPAIRSQADNIMATDTARYRGHAVAAIAATDRNTAIEAAKLVRVEYKPLPPVLSVKQAVSSEAPLVHPNGVFDHIGEAVKHTNIAAHIRHAIGNVDEGFKQASLIVERTAQLEMIHQGYIEPHNAIVNWDQDDRISVWSSTQGMFAIRDHMANLLGHPESNITVNPVEIGGGFGGKTTVYLPPIAALLSKKSRLPVKMVMDRADVFQGTGPAPGGEVTIRMGVNDDGKLVAAEADVRLEAGAYPGSNIELPTAWCFSTYDIPNISSNGYDVLVNKPKSNAFRAPGQPQAAFCVEQVVDEICLQKGWDPLQFRIDNAAGEGTRRSDGVPMFSIGLKEVLDTAKKSDHWLSEKPESYGNILRGRGLALGFSPHMGGPSSVRISLNRDGTVSLSEGSQDIGGTRVALAMIAAEALHLPVESVHPSIPSTNDIGYTYTTAGSRVINATGIAVWDAAHALIEKAKYQASEVLETPVDQITFSNGLFKGTGDETLSLADIARLVDETQDALEVSAQANPTAPTNGFAVNICDLEVDSATGKTTITRYTAIQDVGTAIHPAYVEGQIQGGAVQGIGWTLNEEYKFDDEGTMLNSSFLDYRMPTTIDMPMIDAILVEVPNPLHPLGVRGVAETPIVAPLGAVSNAIYDATKTRFYQHPINPQKILTALISSPTTQQ</sequence>